<keyword evidence="2" id="KW-1185">Reference proteome</keyword>
<reference evidence="1 2" key="1">
    <citation type="submission" date="2023-07" db="EMBL/GenBank/DDBJ databases">
        <title>Genomic Encyclopedia of Type Strains, Phase IV (KMG-IV): sequencing the most valuable type-strain genomes for metagenomic binning, comparative biology and taxonomic classification.</title>
        <authorList>
            <person name="Goeker M."/>
        </authorList>
    </citation>
    <scope>NUCLEOTIDE SEQUENCE [LARGE SCALE GENOMIC DNA]</scope>
    <source>
        <strain evidence="1 2">DSM 19092</strain>
    </source>
</reference>
<proteinExistence type="predicted"/>
<sequence length="46" mass="5624">MNIDTIWVEFQNSLRQHQQIKCCYIKKIKGLPFLYIQTFHPIDEKN</sequence>
<evidence type="ECO:0000313" key="1">
    <source>
        <dbReference type="EMBL" id="MDQ0161612.1"/>
    </source>
</evidence>
<dbReference type="Proteomes" id="UP001225646">
    <property type="component" value="Unassembled WGS sequence"/>
</dbReference>
<gene>
    <name evidence="1" type="ORF">J2S06_000682</name>
</gene>
<dbReference type="RefSeq" id="WP_419151286.1">
    <property type="nucleotide sequence ID" value="NZ_JAUSTR010000001.1"/>
</dbReference>
<comment type="caution">
    <text evidence="1">The sequence shown here is derived from an EMBL/GenBank/DDBJ whole genome shotgun (WGS) entry which is preliminary data.</text>
</comment>
<name>A0ABT9VL70_9BACI</name>
<protein>
    <submittedName>
        <fullName evidence="1">Uncharacterized protein</fullName>
    </submittedName>
</protein>
<accession>A0ABT9VL70</accession>
<organism evidence="1 2">
    <name type="scientific">Aeribacillus alveayuensis</name>
    <dbReference type="NCBI Taxonomy" id="279215"/>
    <lineage>
        <taxon>Bacteria</taxon>
        <taxon>Bacillati</taxon>
        <taxon>Bacillota</taxon>
        <taxon>Bacilli</taxon>
        <taxon>Bacillales</taxon>
        <taxon>Bacillaceae</taxon>
        <taxon>Aeribacillus</taxon>
    </lineage>
</organism>
<evidence type="ECO:0000313" key="2">
    <source>
        <dbReference type="Proteomes" id="UP001225646"/>
    </source>
</evidence>
<dbReference type="EMBL" id="JAUSTR010000001">
    <property type="protein sequence ID" value="MDQ0161612.1"/>
    <property type="molecule type" value="Genomic_DNA"/>
</dbReference>